<comment type="similarity">
    <text evidence="2">Belongs to the acyl-CoA dehydrogenase family.</text>
</comment>
<evidence type="ECO:0000313" key="9">
    <source>
        <dbReference type="Proteomes" id="UP000025171"/>
    </source>
</evidence>
<dbReference type="PATRIC" id="fig|1280950.3.peg.1062"/>
<evidence type="ECO:0000256" key="5">
    <source>
        <dbReference type="ARBA" id="ARBA00023002"/>
    </source>
</evidence>
<dbReference type="Pfam" id="PF00441">
    <property type="entry name" value="Acyl-CoA_dh_1"/>
    <property type="match status" value="1"/>
</dbReference>
<evidence type="ECO:0000256" key="3">
    <source>
        <dbReference type="ARBA" id="ARBA00022630"/>
    </source>
</evidence>
<evidence type="ECO:0000256" key="1">
    <source>
        <dbReference type="ARBA" id="ARBA00001974"/>
    </source>
</evidence>
<dbReference type="InterPro" id="IPR037069">
    <property type="entry name" value="AcylCoA_DH/ox_N_sf"/>
</dbReference>
<dbReference type="AlphaFoldDB" id="A0A059FRD9"/>
<sequence>MYLLPTDEQVQIVDTVAAFLSNLAPVERLRPDKHGQIGNPDVSLWPQLGELGFLGLGLAEDDGGIGLGAVEEALVFREYGRNLVSTEIFGITLGAHLAAESNLNRASEIVAGNIRVGLANPRGAITSENGLSGSFHLMEAGEAELIVVLAPDGPYLLPASAFEDGESCPGMDSHNLLRRATLRNAQPLSSVASSNAHRPRALLLSAAYASGLSKAALDMAVDYAKMREQFGKLIGSFQAVKHKCADMAIAAEVASCQVDFASVVVAENRSDALYHATAAKLVAVDAALKNGATNIQVHGAIGFTAETDAHVYLKRAHTIDVLGGDLRKTRASMIGQAAPA</sequence>
<feature type="domain" description="Acyl-CoA dehydrogenase/oxidase N-terminal" evidence="7">
    <location>
        <begin position="6"/>
        <end position="96"/>
    </location>
</feature>
<dbReference type="SUPFAM" id="SSF56645">
    <property type="entry name" value="Acyl-CoA dehydrogenase NM domain-like"/>
    <property type="match status" value="1"/>
</dbReference>
<dbReference type="PANTHER" id="PTHR43884:SF20">
    <property type="entry name" value="ACYL-COA DEHYDROGENASE FADE28"/>
    <property type="match status" value="1"/>
</dbReference>
<dbReference type="Gene3D" id="1.10.540.10">
    <property type="entry name" value="Acyl-CoA dehydrogenase/oxidase, N-terminal domain"/>
    <property type="match status" value="1"/>
</dbReference>
<dbReference type="eggNOG" id="COG1960">
    <property type="taxonomic scope" value="Bacteria"/>
</dbReference>
<dbReference type="PANTHER" id="PTHR43884">
    <property type="entry name" value="ACYL-COA DEHYDROGENASE"/>
    <property type="match status" value="1"/>
</dbReference>
<dbReference type="InterPro" id="IPR009075">
    <property type="entry name" value="AcylCo_DH/oxidase_C"/>
</dbReference>
<evidence type="ECO:0000313" key="8">
    <source>
        <dbReference type="EMBL" id="KCZ93239.1"/>
    </source>
</evidence>
<name>A0A059FRD9_9PROT</name>
<dbReference type="STRING" id="1280950.HJO_05270"/>
<dbReference type="Proteomes" id="UP000025171">
    <property type="component" value="Unassembled WGS sequence"/>
</dbReference>
<gene>
    <name evidence="8" type="ORF">HJO_05270</name>
</gene>
<feature type="domain" description="Acyl-CoA dehydrogenase/oxidase C-terminal" evidence="6">
    <location>
        <begin position="204"/>
        <end position="325"/>
    </location>
</feature>
<proteinExistence type="inferred from homology"/>
<comment type="caution">
    <text evidence="8">The sequence shown here is derived from an EMBL/GenBank/DDBJ whole genome shotgun (WGS) entry which is preliminary data.</text>
</comment>
<protein>
    <submittedName>
        <fullName evidence="8">Acyl-CoA dehydrogenase</fullName>
    </submittedName>
</protein>
<dbReference type="InterPro" id="IPR013786">
    <property type="entry name" value="AcylCoA_DH/ox_N"/>
</dbReference>
<evidence type="ECO:0000259" key="7">
    <source>
        <dbReference type="Pfam" id="PF02771"/>
    </source>
</evidence>
<evidence type="ECO:0000256" key="4">
    <source>
        <dbReference type="ARBA" id="ARBA00022827"/>
    </source>
</evidence>
<organism evidence="8 9">
    <name type="scientific">Hyphomonas johnsonii MHS-2</name>
    <dbReference type="NCBI Taxonomy" id="1280950"/>
    <lineage>
        <taxon>Bacteria</taxon>
        <taxon>Pseudomonadati</taxon>
        <taxon>Pseudomonadota</taxon>
        <taxon>Alphaproteobacteria</taxon>
        <taxon>Hyphomonadales</taxon>
        <taxon>Hyphomonadaceae</taxon>
        <taxon>Hyphomonas</taxon>
    </lineage>
</organism>
<evidence type="ECO:0000259" key="6">
    <source>
        <dbReference type="Pfam" id="PF00441"/>
    </source>
</evidence>
<dbReference type="Pfam" id="PF02771">
    <property type="entry name" value="Acyl-CoA_dh_N"/>
    <property type="match status" value="1"/>
</dbReference>
<dbReference type="InterPro" id="IPR036250">
    <property type="entry name" value="AcylCo_DH-like_C"/>
</dbReference>
<dbReference type="GO" id="GO:0050660">
    <property type="term" value="F:flavin adenine dinucleotide binding"/>
    <property type="evidence" value="ECO:0007669"/>
    <property type="project" value="InterPro"/>
</dbReference>
<keyword evidence="9" id="KW-1185">Reference proteome</keyword>
<dbReference type="InterPro" id="IPR009100">
    <property type="entry name" value="AcylCoA_DH/oxidase_NM_dom_sf"/>
</dbReference>
<dbReference type="Gene3D" id="1.20.140.10">
    <property type="entry name" value="Butyryl-CoA Dehydrogenase, subunit A, domain 3"/>
    <property type="match status" value="1"/>
</dbReference>
<comment type="cofactor">
    <cofactor evidence="1">
        <name>FAD</name>
        <dbReference type="ChEBI" id="CHEBI:57692"/>
    </cofactor>
</comment>
<keyword evidence="5" id="KW-0560">Oxidoreductase</keyword>
<accession>A0A059FRD9</accession>
<dbReference type="OrthoDB" id="7328575at2"/>
<evidence type="ECO:0000256" key="2">
    <source>
        <dbReference type="ARBA" id="ARBA00009347"/>
    </source>
</evidence>
<dbReference type="RefSeq" id="WP_051618293.1">
    <property type="nucleotide sequence ID" value="NZ_ARYK01000002.1"/>
</dbReference>
<dbReference type="SUPFAM" id="SSF47203">
    <property type="entry name" value="Acyl-CoA dehydrogenase C-terminal domain-like"/>
    <property type="match status" value="1"/>
</dbReference>
<reference evidence="8 9" key="1">
    <citation type="journal article" date="2014" name="Antonie Van Leeuwenhoek">
        <title>Hyphomonas beringensis sp. nov. and Hyphomonas chukchiensis sp. nov., isolated from surface seawater of the Bering Sea and Chukchi Sea.</title>
        <authorList>
            <person name="Li C."/>
            <person name="Lai Q."/>
            <person name="Li G."/>
            <person name="Dong C."/>
            <person name="Wang J."/>
            <person name="Liao Y."/>
            <person name="Shao Z."/>
        </authorList>
    </citation>
    <scope>NUCLEOTIDE SEQUENCE [LARGE SCALE GENOMIC DNA]</scope>
    <source>
        <strain evidence="8 9">MHS-2</strain>
    </source>
</reference>
<keyword evidence="3" id="KW-0285">Flavoprotein</keyword>
<dbReference type="GO" id="GO:0003995">
    <property type="term" value="F:acyl-CoA dehydrogenase activity"/>
    <property type="evidence" value="ECO:0007669"/>
    <property type="project" value="TreeGrafter"/>
</dbReference>
<keyword evidence="4" id="KW-0274">FAD</keyword>
<dbReference type="EMBL" id="ARYK01000002">
    <property type="protein sequence ID" value="KCZ93239.1"/>
    <property type="molecule type" value="Genomic_DNA"/>
</dbReference>